<evidence type="ECO:0000256" key="6">
    <source>
        <dbReference type="ARBA" id="ARBA00023004"/>
    </source>
</evidence>
<dbReference type="InterPro" id="IPR006620">
    <property type="entry name" value="Pro_4_hyd_alph"/>
</dbReference>
<evidence type="ECO:0000313" key="9">
    <source>
        <dbReference type="Proteomes" id="UP000598032"/>
    </source>
</evidence>
<evidence type="ECO:0000259" key="7">
    <source>
        <dbReference type="PROSITE" id="PS51471"/>
    </source>
</evidence>
<evidence type="ECO:0000256" key="2">
    <source>
        <dbReference type="ARBA" id="ARBA00022723"/>
    </source>
</evidence>
<evidence type="ECO:0000313" key="8">
    <source>
        <dbReference type="EMBL" id="CAD6517137.1"/>
    </source>
</evidence>
<name>A0ABM8NCB7_9BURK</name>
<dbReference type="Proteomes" id="UP000598032">
    <property type="component" value="Unassembled WGS sequence"/>
</dbReference>
<keyword evidence="4" id="KW-0223">Dioxygenase</keyword>
<dbReference type="PANTHER" id="PTHR12907">
    <property type="entry name" value="EGL NINE HOMOLOG-RELATED"/>
    <property type="match status" value="1"/>
</dbReference>
<dbReference type="Gene3D" id="2.60.120.620">
    <property type="entry name" value="q2cbj1_9rhob like domain"/>
    <property type="match status" value="1"/>
</dbReference>
<evidence type="ECO:0000256" key="4">
    <source>
        <dbReference type="ARBA" id="ARBA00022964"/>
    </source>
</evidence>
<evidence type="ECO:0000256" key="3">
    <source>
        <dbReference type="ARBA" id="ARBA00022896"/>
    </source>
</evidence>
<dbReference type="Pfam" id="PF13640">
    <property type="entry name" value="2OG-FeII_Oxy_3"/>
    <property type="match status" value="1"/>
</dbReference>
<comment type="cofactor">
    <cofactor evidence="1">
        <name>L-ascorbate</name>
        <dbReference type="ChEBI" id="CHEBI:38290"/>
    </cofactor>
</comment>
<dbReference type="EMBL" id="CAJHCP010000002">
    <property type="protein sequence ID" value="CAD6517137.1"/>
    <property type="molecule type" value="Genomic_DNA"/>
</dbReference>
<sequence>MSTPAFDAIPPTLDGFDQLVAGRNECSTEPPAKEQITRDAFLEHPLIEVEIELLGDGRIGDAAPDDAIDISTNSRSGEFDIAASALAVNGWCVVSNFLSQTQTQALATECMEMYAAQLLTPARVGANRAATLLRGDSTRWFQLDALSPRQQPFADRIETLQNALNRELFLGLVESESHYAVYRPGTGYARHLDCLRDNDSRVISAVFYLNEAWQDAEGGALRLYLADQTHHDVFPRSGTLLLFLSAQFEHEVLPATRDRMSIACWMKQRV</sequence>
<dbReference type="PROSITE" id="PS51471">
    <property type="entry name" value="FE2OG_OXY"/>
    <property type="match status" value="1"/>
</dbReference>
<dbReference type="PANTHER" id="PTHR12907:SF26">
    <property type="entry name" value="HIF PROLYL HYDROXYLASE, ISOFORM C"/>
    <property type="match status" value="1"/>
</dbReference>
<feature type="domain" description="Fe2OG dioxygenase" evidence="7">
    <location>
        <begin position="156"/>
        <end position="268"/>
    </location>
</feature>
<evidence type="ECO:0000256" key="1">
    <source>
        <dbReference type="ARBA" id="ARBA00001961"/>
    </source>
</evidence>
<dbReference type="InterPro" id="IPR005123">
    <property type="entry name" value="Oxoglu/Fe-dep_dioxygenase_dom"/>
</dbReference>
<gene>
    <name evidence="8" type="ORF">LMG28140_00893</name>
</gene>
<reference evidence="8 9" key="1">
    <citation type="submission" date="2020-10" db="EMBL/GenBank/DDBJ databases">
        <authorList>
            <person name="Peeters C."/>
        </authorList>
    </citation>
    <scope>NUCLEOTIDE SEQUENCE [LARGE SCALE GENOMIC DNA]</scope>
    <source>
        <strain evidence="8 9">LMG 28140</strain>
    </source>
</reference>
<dbReference type="SMART" id="SM00702">
    <property type="entry name" value="P4Hc"/>
    <property type="match status" value="1"/>
</dbReference>
<dbReference type="InterPro" id="IPR051559">
    <property type="entry name" value="HIF_prolyl_hydroxylases"/>
</dbReference>
<keyword evidence="2" id="KW-0479">Metal-binding</keyword>
<keyword evidence="3" id="KW-0847">Vitamin C</keyword>
<organism evidence="8 9">
    <name type="scientific">Paraburkholderia metrosideri</name>
    <dbReference type="NCBI Taxonomy" id="580937"/>
    <lineage>
        <taxon>Bacteria</taxon>
        <taxon>Pseudomonadati</taxon>
        <taxon>Pseudomonadota</taxon>
        <taxon>Betaproteobacteria</taxon>
        <taxon>Burkholderiales</taxon>
        <taxon>Burkholderiaceae</taxon>
        <taxon>Paraburkholderia</taxon>
    </lineage>
</organism>
<comment type="caution">
    <text evidence="8">The sequence shown here is derived from an EMBL/GenBank/DDBJ whole genome shotgun (WGS) entry which is preliminary data.</text>
</comment>
<keyword evidence="5" id="KW-0560">Oxidoreductase</keyword>
<protein>
    <recommendedName>
        <fullName evidence="7">Fe2OG dioxygenase domain-containing protein</fullName>
    </recommendedName>
</protein>
<keyword evidence="9" id="KW-1185">Reference proteome</keyword>
<evidence type="ECO:0000256" key="5">
    <source>
        <dbReference type="ARBA" id="ARBA00023002"/>
    </source>
</evidence>
<dbReference type="InterPro" id="IPR044862">
    <property type="entry name" value="Pro_4_hyd_alph_FE2OG_OXY"/>
</dbReference>
<accession>A0ABM8NCB7</accession>
<keyword evidence="6" id="KW-0408">Iron</keyword>
<dbReference type="RefSeq" id="WP_201641084.1">
    <property type="nucleotide sequence ID" value="NZ_CAJHCP010000002.1"/>
</dbReference>
<proteinExistence type="predicted"/>